<protein>
    <submittedName>
        <fullName evidence="1">Uncharacterized protein</fullName>
    </submittedName>
</protein>
<dbReference type="Proteomes" id="UP000663845">
    <property type="component" value="Unassembled WGS sequence"/>
</dbReference>
<evidence type="ECO:0000313" key="1">
    <source>
        <dbReference type="EMBL" id="CAF1320492.1"/>
    </source>
</evidence>
<dbReference type="EMBL" id="CAJNOG010000629">
    <property type="protein sequence ID" value="CAF1320492.1"/>
    <property type="molecule type" value="Genomic_DNA"/>
</dbReference>
<organism evidence="1 2">
    <name type="scientific">Adineta steineri</name>
    <dbReference type="NCBI Taxonomy" id="433720"/>
    <lineage>
        <taxon>Eukaryota</taxon>
        <taxon>Metazoa</taxon>
        <taxon>Spiralia</taxon>
        <taxon>Gnathifera</taxon>
        <taxon>Rotifera</taxon>
        <taxon>Eurotatoria</taxon>
        <taxon>Bdelloidea</taxon>
        <taxon>Adinetida</taxon>
        <taxon>Adinetidae</taxon>
        <taxon>Adineta</taxon>
    </lineage>
</organism>
<name>A0A815F9K6_9BILA</name>
<reference evidence="1" key="1">
    <citation type="submission" date="2021-02" db="EMBL/GenBank/DDBJ databases">
        <authorList>
            <person name="Nowell W R."/>
        </authorList>
    </citation>
    <scope>NUCLEOTIDE SEQUENCE</scope>
</reference>
<gene>
    <name evidence="1" type="ORF">JYZ213_LOCUS33374</name>
</gene>
<accession>A0A815F9K6</accession>
<comment type="caution">
    <text evidence="1">The sequence shown here is derived from an EMBL/GenBank/DDBJ whole genome shotgun (WGS) entry which is preliminary data.</text>
</comment>
<proteinExistence type="predicted"/>
<sequence>MIRTNPKRTVPVKSPDTIRTKLTQPWASWRIDRLTTYLTDLTQCEQTTQNNLSDISQLLNQLDINDHSVRNTIEDLIGGNIQRHRYFCEQLTQISTLLVNLLDHGNTLREICSTSKLTPSSISITNSTSTRRIKER</sequence>
<dbReference type="AlphaFoldDB" id="A0A815F9K6"/>
<evidence type="ECO:0000313" key="2">
    <source>
        <dbReference type="Proteomes" id="UP000663845"/>
    </source>
</evidence>